<organism evidence="1 2">
    <name type="scientific">Colletotrichum kahawae</name>
    <name type="common">Coffee berry disease fungus</name>
    <dbReference type="NCBI Taxonomy" id="34407"/>
    <lineage>
        <taxon>Eukaryota</taxon>
        <taxon>Fungi</taxon>
        <taxon>Dikarya</taxon>
        <taxon>Ascomycota</taxon>
        <taxon>Pezizomycotina</taxon>
        <taxon>Sordariomycetes</taxon>
        <taxon>Hypocreomycetidae</taxon>
        <taxon>Glomerellales</taxon>
        <taxon>Glomerellaceae</taxon>
        <taxon>Colletotrichum</taxon>
        <taxon>Colletotrichum gloeosporioides species complex</taxon>
    </lineage>
</organism>
<gene>
    <name evidence="1" type="ORF">CKAH01_00329</name>
</gene>
<sequence length="169" mass="19168">MQPVTSSPWSKPSLNQSQGTWYASNSLHRVVQCKARWLQWLEIGFVTGATPTFASGRLRLQPRQDVCHRNLTASRDGYTSADVLWPLPKTRLSWDFARYRMAVSNGDNAAAAAFASSRTVKQRHELQLHGGDKVPSTAWLRIKWLPALRMQSMAELLPMFSAHDGEFRR</sequence>
<comment type="caution">
    <text evidence="1">The sequence shown here is derived from an EMBL/GenBank/DDBJ whole genome shotgun (WGS) entry which is preliminary data.</text>
</comment>
<name>A0AAE0DEH2_COLKA</name>
<proteinExistence type="predicted"/>
<protein>
    <submittedName>
        <fullName evidence="1">Uncharacterized protein</fullName>
    </submittedName>
</protein>
<evidence type="ECO:0000313" key="2">
    <source>
        <dbReference type="Proteomes" id="UP001281614"/>
    </source>
</evidence>
<reference evidence="1" key="1">
    <citation type="submission" date="2023-02" db="EMBL/GenBank/DDBJ databases">
        <title>Colletotrichum kahawae CIFC_Que2 genome sequencing and assembly.</title>
        <authorList>
            <person name="Baroncelli R."/>
        </authorList>
    </citation>
    <scope>NUCLEOTIDE SEQUENCE</scope>
    <source>
        <strain evidence="1">CIFC_Que2</strain>
    </source>
</reference>
<dbReference type="EMBL" id="VYYT01000001">
    <property type="protein sequence ID" value="KAK2780385.1"/>
    <property type="molecule type" value="Genomic_DNA"/>
</dbReference>
<keyword evidence="2" id="KW-1185">Reference proteome</keyword>
<dbReference type="AlphaFoldDB" id="A0AAE0DEH2"/>
<dbReference type="Proteomes" id="UP001281614">
    <property type="component" value="Unassembled WGS sequence"/>
</dbReference>
<accession>A0AAE0DEH2</accession>
<evidence type="ECO:0000313" key="1">
    <source>
        <dbReference type="EMBL" id="KAK2780385.1"/>
    </source>
</evidence>